<evidence type="ECO:0000256" key="3">
    <source>
        <dbReference type="ARBA" id="ARBA00004840"/>
    </source>
</evidence>
<sequence length="834" mass="97051">MTQRTSTEKDETKKSLLKSQKRLTEDEVNQCSMFNWIKCLYQRPLRFRRTIILPLVIFIITTSFLYVLVEYYTINKVEFSSSSSTSSVSSSASANVTCKTADLFQSVADEHCQQKLRNISCELQTNPHFYPESLPRFCPKHGEQFDRSPSFEQYFFSLFTEGQFGDIIGCIAIRNISTLHTEQLSVLDTEIQCIDYCLKRSLPYAAYNTETSRCYCSVEFPKHYRLIKSGQKCPDQTLNYDTLGQDISTLYRTGFAPFGNNLKKHPRTENDTDTVIVFFLTVGGRKSLRQIYRLIRSIYLSQHYYFIHVDQRDDYLQHELLKLPLKFPNIHVTEKRYPTTWGSSTLLNAHLDVFKEIFEELRWNFSFLINLSESDFPMKSVQIITDVLAVYRPYNFLGPHNQEPFRFFKAQAAFHTFLQCNNHMYKVKYRPLIKKIIYDGGSDWYILNRDFLHYVTYGDDELINGLRHAFNYSLLPCEMFFHTLLSNSLYCDTYIRNNLRYVNWNRKRGCKCQHSNVVDWCGCSPLVYRLSDKHSFISKRELPYFFARKFDPSIDESIIDWLDESISKKNLSNGAAYLQNLYHPIDGIEKLSAALKLFDLYARSKLMKYFQDENLQLEQVHAVFQSSVFQGYSLQYKTNQEEQIELLISLNSFHATLSDGVKRFETGSKFDVKELLFADRSRTFIGPNSIKILIEWEETGSNDTTLIINTPNNTVVERVELHSSVEPAVNDISLPKIIDLSLIGVWQMSIVDNINGTQLASSDFLILSSSQEQLSADSANLLSLEKFWSMSNICSTKVNSSSYSNHFLNDTIPILADCFQQPWSFFYFDIKINW</sequence>
<dbReference type="GO" id="GO:0000139">
    <property type="term" value="C:Golgi membrane"/>
    <property type="evidence" value="ECO:0007669"/>
    <property type="project" value="UniProtKB-SubCell"/>
</dbReference>
<evidence type="ECO:0000256" key="18">
    <source>
        <dbReference type="ARBA" id="ARBA00042865"/>
    </source>
</evidence>
<keyword evidence="13 20" id="KW-1133">Transmembrane helix</keyword>
<keyword evidence="15 20" id="KW-0472">Membrane</keyword>
<evidence type="ECO:0000256" key="1">
    <source>
        <dbReference type="ARBA" id="ARBA00004323"/>
    </source>
</evidence>
<dbReference type="UniPathway" id="UPA00755"/>
<comment type="pathway">
    <text evidence="4">Glycan metabolism; heparan sulfate biosynthesis.</text>
</comment>
<keyword evidence="8" id="KW-0808">Transferase</keyword>
<evidence type="ECO:0000259" key="21">
    <source>
        <dbReference type="Pfam" id="PF12529"/>
    </source>
</evidence>
<dbReference type="PANTHER" id="PTHR46025">
    <property type="entry name" value="XYLOSYLTRANSFERASE OXT"/>
    <property type="match status" value="1"/>
</dbReference>
<dbReference type="EMBL" id="CAJNOR010000660">
    <property type="protein sequence ID" value="CAF0975082.1"/>
    <property type="molecule type" value="Genomic_DNA"/>
</dbReference>
<dbReference type="InterPro" id="IPR024448">
    <property type="entry name" value="XylT_C"/>
</dbReference>
<evidence type="ECO:0000256" key="10">
    <source>
        <dbReference type="ARBA" id="ARBA00022723"/>
    </source>
</evidence>
<keyword evidence="10" id="KW-0479">Metal-binding</keyword>
<dbReference type="InterPro" id="IPR003406">
    <property type="entry name" value="Glyco_trans_14"/>
</dbReference>
<dbReference type="GO" id="GO:0050650">
    <property type="term" value="P:chondroitin sulfate proteoglycan biosynthetic process"/>
    <property type="evidence" value="ECO:0007669"/>
    <property type="project" value="TreeGrafter"/>
</dbReference>
<dbReference type="Pfam" id="PF02485">
    <property type="entry name" value="Branch"/>
    <property type="match status" value="1"/>
</dbReference>
<keyword evidence="16" id="KW-1015">Disulfide bond</keyword>
<dbReference type="InterPro" id="IPR043538">
    <property type="entry name" value="XYLT"/>
</dbReference>
<keyword evidence="23" id="KW-1185">Reference proteome</keyword>
<evidence type="ECO:0000256" key="2">
    <source>
        <dbReference type="ARBA" id="ARBA00004648"/>
    </source>
</evidence>
<evidence type="ECO:0000256" key="15">
    <source>
        <dbReference type="ARBA" id="ARBA00023136"/>
    </source>
</evidence>
<comment type="similarity">
    <text evidence="5">Belongs to the glycosyltransferase 14 family. XylT subfamily.</text>
</comment>
<keyword evidence="9 20" id="KW-0812">Transmembrane</keyword>
<keyword evidence="11" id="KW-0256">Endoplasmic reticulum</keyword>
<dbReference type="Pfam" id="PF12529">
    <property type="entry name" value="Xylo_C"/>
    <property type="match status" value="1"/>
</dbReference>
<protein>
    <recommendedName>
        <fullName evidence="6">protein xylosyltransferase</fullName>
        <ecNumber evidence="6">2.4.2.26</ecNumber>
    </recommendedName>
    <alternativeName>
        <fullName evidence="18">Peptide O-xylosyltransferase</fullName>
    </alternativeName>
</protein>
<dbReference type="AlphaFoldDB" id="A0A814EWT9"/>
<reference evidence="22" key="1">
    <citation type="submission" date="2021-02" db="EMBL/GenBank/DDBJ databases">
        <authorList>
            <person name="Nowell W R."/>
        </authorList>
    </citation>
    <scope>NUCLEOTIDE SEQUENCE</scope>
</reference>
<feature type="transmembrane region" description="Helical" evidence="20">
    <location>
        <begin position="51"/>
        <end position="74"/>
    </location>
</feature>
<evidence type="ECO:0000256" key="6">
    <source>
        <dbReference type="ARBA" id="ARBA00011972"/>
    </source>
</evidence>
<evidence type="ECO:0000256" key="11">
    <source>
        <dbReference type="ARBA" id="ARBA00022824"/>
    </source>
</evidence>
<evidence type="ECO:0000313" key="22">
    <source>
        <dbReference type="EMBL" id="CAF0975082.1"/>
    </source>
</evidence>
<comment type="caution">
    <text evidence="22">The sequence shown here is derived from an EMBL/GenBank/DDBJ whole genome shotgun (WGS) entry which is preliminary data.</text>
</comment>
<keyword evidence="14" id="KW-0333">Golgi apparatus</keyword>
<proteinExistence type="inferred from homology"/>
<dbReference type="GO" id="GO:0005789">
    <property type="term" value="C:endoplasmic reticulum membrane"/>
    <property type="evidence" value="ECO:0007669"/>
    <property type="project" value="UniProtKB-SubCell"/>
</dbReference>
<evidence type="ECO:0000256" key="5">
    <source>
        <dbReference type="ARBA" id="ARBA00010195"/>
    </source>
</evidence>
<comment type="catalytic activity">
    <reaction evidence="19">
        <text>UDP-alpha-D-xylose + L-seryl-[protein] = 3-O-(beta-D-xylosyl)-L-seryl-[protein] + UDP + H(+)</text>
        <dbReference type="Rhea" id="RHEA:50192"/>
        <dbReference type="Rhea" id="RHEA-COMP:9863"/>
        <dbReference type="Rhea" id="RHEA-COMP:12567"/>
        <dbReference type="ChEBI" id="CHEBI:15378"/>
        <dbReference type="ChEBI" id="CHEBI:29999"/>
        <dbReference type="ChEBI" id="CHEBI:57632"/>
        <dbReference type="ChEBI" id="CHEBI:58223"/>
        <dbReference type="ChEBI" id="CHEBI:132085"/>
        <dbReference type="EC" id="2.4.2.26"/>
    </reaction>
</comment>
<dbReference type="EC" id="2.4.2.26" evidence="6"/>
<evidence type="ECO:0000256" key="12">
    <source>
        <dbReference type="ARBA" id="ARBA00022968"/>
    </source>
</evidence>
<evidence type="ECO:0000256" key="17">
    <source>
        <dbReference type="ARBA" id="ARBA00023180"/>
    </source>
</evidence>
<keyword evidence="17" id="KW-0325">Glycoprotein</keyword>
<evidence type="ECO:0000256" key="8">
    <source>
        <dbReference type="ARBA" id="ARBA00022679"/>
    </source>
</evidence>
<evidence type="ECO:0000256" key="19">
    <source>
        <dbReference type="ARBA" id="ARBA00047847"/>
    </source>
</evidence>
<accession>A0A814EWT9</accession>
<evidence type="ECO:0000313" key="23">
    <source>
        <dbReference type="Proteomes" id="UP000663828"/>
    </source>
</evidence>
<gene>
    <name evidence="22" type="ORF">XAT740_LOCUS11878</name>
</gene>
<name>A0A814EWT9_ADIRI</name>
<dbReference type="GO" id="GO:0046872">
    <property type="term" value="F:metal ion binding"/>
    <property type="evidence" value="ECO:0007669"/>
    <property type="project" value="UniProtKB-KW"/>
</dbReference>
<evidence type="ECO:0000256" key="9">
    <source>
        <dbReference type="ARBA" id="ARBA00022692"/>
    </source>
</evidence>
<dbReference type="GO" id="GO:0015012">
    <property type="term" value="P:heparan sulfate proteoglycan biosynthetic process"/>
    <property type="evidence" value="ECO:0007669"/>
    <property type="project" value="UniProtKB-UniPathway"/>
</dbReference>
<dbReference type="GO" id="GO:0030158">
    <property type="term" value="F:protein xylosyltransferase activity"/>
    <property type="evidence" value="ECO:0007669"/>
    <property type="project" value="UniProtKB-EC"/>
</dbReference>
<evidence type="ECO:0000256" key="14">
    <source>
        <dbReference type="ARBA" id="ARBA00023034"/>
    </source>
</evidence>
<keyword evidence="12" id="KW-0735">Signal-anchor</keyword>
<dbReference type="UniPathway" id="UPA00756"/>
<evidence type="ECO:0000256" key="16">
    <source>
        <dbReference type="ARBA" id="ARBA00023157"/>
    </source>
</evidence>
<comment type="pathway">
    <text evidence="3">Glycan metabolism; chondroitin sulfate biosynthesis.</text>
</comment>
<dbReference type="Proteomes" id="UP000663828">
    <property type="component" value="Unassembled WGS sequence"/>
</dbReference>
<feature type="domain" description="Xylosyltransferase C-terminal" evidence="21">
    <location>
        <begin position="571"/>
        <end position="715"/>
    </location>
</feature>
<keyword evidence="7" id="KW-0328">Glycosyltransferase</keyword>
<dbReference type="PANTHER" id="PTHR46025:SF3">
    <property type="entry name" value="XYLOSYLTRANSFERASE OXT"/>
    <property type="match status" value="1"/>
</dbReference>
<comment type="subcellular location">
    <subcellularLocation>
        <location evidence="2">Endoplasmic reticulum membrane</location>
        <topology evidence="2">Single-pass type II membrane protein</topology>
    </subcellularLocation>
    <subcellularLocation>
        <location evidence="1">Golgi apparatus membrane</location>
        <topology evidence="1">Single-pass type II membrane protein</topology>
    </subcellularLocation>
</comment>
<organism evidence="22 23">
    <name type="scientific">Adineta ricciae</name>
    <name type="common">Rotifer</name>
    <dbReference type="NCBI Taxonomy" id="249248"/>
    <lineage>
        <taxon>Eukaryota</taxon>
        <taxon>Metazoa</taxon>
        <taxon>Spiralia</taxon>
        <taxon>Gnathifera</taxon>
        <taxon>Rotifera</taxon>
        <taxon>Eurotatoria</taxon>
        <taxon>Bdelloidea</taxon>
        <taxon>Adinetida</taxon>
        <taxon>Adinetidae</taxon>
        <taxon>Adineta</taxon>
    </lineage>
</organism>
<evidence type="ECO:0000256" key="4">
    <source>
        <dbReference type="ARBA" id="ARBA00005093"/>
    </source>
</evidence>
<evidence type="ECO:0000256" key="20">
    <source>
        <dbReference type="SAM" id="Phobius"/>
    </source>
</evidence>
<evidence type="ECO:0000256" key="7">
    <source>
        <dbReference type="ARBA" id="ARBA00022676"/>
    </source>
</evidence>
<evidence type="ECO:0000256" key="13">
    <source>
        <dbReference type="ARBA" id="ARBA00022989"/>
    </source>
</evidence>